<reference evidence="2 3" key="1">
    <citation type="journal article" date="2020" name="Microb. Biotechnol.">
        <title>Phage biocontrol to combat Pseudomonas syringae pathogens causing disease in cherry.</title>
        <authorList>
            <person name="Rabiey M."/>
            <person name="Roy S.R."/>
            <person name="Holtappels D."/>
            <person name="Franceschetti L."/>
            <person name="Quilty B.J."/>
            <person name="Creeth R."/>
            <person name="Sundin G.W."/>
            <person name="Wagemans J."/>
            <person name="Lavigne R."/>
            <person name="Jackson R.W."/>
        </authorList>
    </citation>
    <scope>NUCLEOTIDE SEQUENCE [LARGE SCALE GENOMIC DNA]</scope>
</reference>
<proteinExistence type="predicted"/>
<name>A0A6M3TCM1_9CAUD</name>
<evidence type="ECO:0000256" key="1">
    <source>
        <dbReference type="SAM" id="Phobius"/>
    </source>
</evidence>
<protein>
    <submittedName>
        <fullName evidence="2">Uncharacterized protein</fullName>
    </submittedName>
</protein>
<dbReference type="EMBL" id="MT104467">
    <property type="protein sequence ID" value="QJD54758.1"/>
    <property type="molecule type" value="Genomic_DNA"/>
</dbReference>
<feature type="transmembrane region" description="Helical" evidence="1">
    <location>
        <begin position="7"/>
        <end position="26"/>
    </location>
</feature>
<keyword evidence="1" id="KW-0472">Membrane</keyword>
<evidence type="ECO:0000313" key="3">
    <source>
        <dbReference type="Proteomes" id="UP000503591"/>
    </source>
</evidence>
<gene>
    <name evidence="2" type="ORF">PssvBMR4_gp60</name>
</gene>
<evidence type="ECO:0000313" key="2">
    <source>
        <dbReference type="EMBL" id="QJD54758.1"/>
    </source>
</evidence>
<keyword evidence="1" id="KW-0812">Transmembrane</keyword>
<keyword evidence="1" id="KW-1133">Transmembrane helix</keyword>
<sequence>MACCTRVIVRCCVYLSLVCCTTGSLWSSS</sequence>
<organism evidence="2 3">
    <name type="scientific">Pseudomonas phage MR4</name>
    <dbReference type="NCBI Taxonomy" id="2711171"/>
    <lineage>
        <taxon>Viruses</taxon>
        <taxon>Duplodnaviria</taxon>
        <taxon>Heunggongvirae</taxon>
        <taxon>Uroviricota</taxon>
        <taxon>Caudoviricetes</taxon>
        <taxon>Autographivirales</taxon>
        <taxon>Gajwadongvirus</taxon>
        <taxon>Gajwadongvirus MR4</taxon>
    </lineage>
</organism>
<accession>A0A6M3TCM1</accession>
<dbReference type="Proteomes" id="UP000503591">
    <property type="component" value="Genome"/>
</dbReference>
<keyword evidence="3" id="KW-1185">Reference proteome</keyword>